<evidence type="ECO:0000256" key="3">
    <source>
        <dbReference type="ARBA" id="ARBA00022679"/>
    </source>
</evidence>
<sequence>MDKGTFLWFTGVPASGKSTIGRGVEKALKDRGVRIENLDADEIRANLSPDLGYTAKDRDLNTKRLAFMGKILTRNAVCAIVAAVSPLREHRDRARKLVDNFLEVHVKASLDTCKKRDPKGLYKRAERGEIADIAGWHMPFEEPEKPEVVCDTDTEDLDTCVAKVMATMETLGWIPKGEGGGKAISDDDQKKVEERLRGLGYIE</sequence>
<dbReference type="Gene3D" id="3.40.50.300">
    <property type="entry name" value="P-loop containing nucleotide triphosphate hydrolases"/>
    <property type="match status" value="1"/>
</dbReference>
<dbReference type="PANTHER" id="PTHR42700:SF1">
    <property type="entry name" value="SULFATE ADENYLYLTRANSFERASE"/>
    <property type="match status" value="1"/>
</dbReference>
<keyword evidence="9" id="KW-1185">Reference proteome</keyword>
<keyword evidence="3 6" id="KW-0808">Transferase</keyword>
<dbReference type="GO" id="GO:0004020">
    <property type="term" value="F:adenylylsulfate kinase activity"/>
    <property type="evidence" value="ECO:0007669"/>
    <property type="project" value="UniProtKB-EC"/>
</dbReference>
<evidence type="ECO:0000256" key="5">
    <source>
        <dbReference type="ARBA" id="ARBA00022840"/>
    </source>
</evidence>
<evidence type="ECO:0000259" key="7">
    <source>
        <dbReference type="Pfam" id="PF01583"/>
    </source>
</evidence>
<comment type="function">
    <text evidence="6">Catalyzes the synthesis of activated sulfate.</text>
</comment>
<evidence type="ECO:0000313" key="9">
    <source>
        <dbReference type="Proteomes" id="UP001594288"/>
    </source>
</evidence>
<dbReference type="InterPro" id="IPR050512">
    <property type="entry name" value="Sulf_AdTrans/APS_kinase"/>
</dbReference>
<feature type="domain" description="APS kinase" evidence="7">
    <location>
        <begin position="3"/>
        <end position="151"/>
    </location>
</feature>
<dbReference type="EMBL" id="JBHPEI010000021">
    <property type="protein sequence ID" value="MFC1799678.1"/>
    <property type="molecule type" value="Genomic_DNA"/>
</dbReference>
<comment type="pathway">
    <text evidence="6">Sulfur metabolism; hydrogen sulfide biosynthesis; sulfite from sulfate: step 2/3.</text>
</comment>
<keyword evidence="5 6" id="KW-0067">ATP-binding</keyword>
<dbReference type="CDD" id="cd02027">
    <property type="entry name" value="APSK"/>
    <property type="match status" value="1"/>
</dbReference>
<comment type="catalytic activity">
    <reaction evidence="1 6">
        <text>adenosine 5'-phosphosulfate + ATP = 3'-phosphoadenylyl sulfate + ADP + H(+)</text>
        <dbReference type="Rhea" id="RHEA:24152"/>
        <dbReference type="ChEBI" id="CHEBI:15378"/>
        <dbReference type="ChEBI" id="CHEBI:30616"/>
        <dbReference type="ChEBI" id="CHEBI:58243"/>
        <dbReference type="ChEBI" id="CHEBI:58339"/>
        <dbReference type="ChEBI" id="CHEBI:456216"/>
        <dbReference type="EC" id="2.7.1.25"/>
    </reaction>
</comment>
<dbReference type="InterPro" id="IPR002891">
    <property type="entry name" value="APS"/>
</dbReference>
<protein>
    <recommendedName>
        <fullName evidence="2 6">Adenylyl-sulfate kinase</fullName>
        <ecNumber evidence="2 6">2.7.1.25</ecNumber>
    </recommendedName>
</protein>
<dbReference type="InterPro" id="IPR027417">
    <property type="entry name" value="P-loop_NTPase"/>
</dbReference>
<accession>A0ABV6YNS4</accession>
<evidence type="ECO:0000256" key="6">
    <source>
        <dbReference type="RuleBase" id="RU004347"/>
    </source>
</evidence>
<proteinExistence type="inferred from homology"/>
<evidence type="ECO:0000256" key="1">
    <source>
        <dbReference type="ARBA" id="ARBA00001823"/>
    </source>
</evidence>
<dbReference type="Proteomes" id="UP001594288">
    <property type="component" value="Unassembled WGS sequence"/>
</dbReference>
<gene>
    <name evidence="8" type="primary">cysC</name>
    <name evidence="8" type="ORF">ACFL2Z_02045</name>
</gene>
<comment type="caution">
    <text evidence="8">The sequence shown here is derived from an EMBL/GenBank/DDBJ whole genome shotgun (WGS) entry which is preliminary data.</text>
</comment>
<reference evidence="8 9" key="1">
    <citation type="submission" date="2024-09" db="EMBL/GenBank/DDBJ databases">
        <authorList>
            <person name="D'Angelo T."/>
        </authorList>
    </citation>
    <scope>NUCLEOTIDE SEQUENCE [LARGE SCALE GENOMIC DNA]</scope>
    <source>
        <strain evidence="8">SAG AM-311-F02</strain>
    </source>
</reference>
<comment type="similarity">
    <text evidence="6">Belongs to the APS kinase family.</text>
</comment>
<dbReference type="SUPFAM" id="SSF52540">
    <property type="entry name" value="P-loop containing nucleoside triphosphate hydrolases"/>
    <property type="match status" value="1"/>
</dbReference>
<organism evidence="8 9">
    <name type="scientific">Eiseniibacteriota bacterium</name>
    <dbReference type="NCBI Taxonomy" id="2212470"/>
    <lineage>
        <taxon>Bacteria</taxon>
        <taxon>Candidatus Eiseniibacteriota</taxon>
    </lineage>
</organism>
<evidence type="ECO:0000256" key="2">
    <source>
        <dbReference type="ARBA" id="ARBA00012121"/>
    </source>
</evidence>
<keyword evidence="4 6" id="KW-0547">Nucleotide-binding</keyword>
<name>A0ABV6YNS4_UNCEI</name>
<dbReference type="NCBIfam" id="TIGR00455">
    <property type="entry name" value="apsK"/>
    <property type="match status" value="1"/>
</dbReference>
<evidence type="ECO:0000256" key="4">
    <source>
        <dbReference type="ARBA" id="ARBA00022741"/>
    </source>
</evidence>
<keyword evidence="6 8" id="KW-0418">Kinase</keyword>
<evidence type="ECO:0000313" key="8">
    <source>
        <dbReference type="EMBL" id="MFC1799678.1"/>
    </source>
</evidence>
<dbReference type="EC" id="2.7.1.25" evidence="2 6"/>
<dbReference type="PANTHER" id="PTHR42700">
    <property type="entry name" value="SULFATE ADENYLYLTRANSFERASE"/>
    <property type="match status" value="1"/>
</dbReference>
<dbReference type="InterPro" id="IPR059117">
    <property type="entry name" value="APS_kinase_dom"/>
</dbReference>
<dbReference type="Pfam" id="PF01583">
    <property type="entry name" value="APS_kinase"/>
    <property type="match status" value="1"/>
</dbReference>